<evidence type="ECO:0000313" key="5">
    <source>
        <dbReference type="EMBL" id="AEJ19115.1"/>
    </source>
</evidence>
<dbReference type="EMBL" id="CP002868">
    <property type="protein sequence ID" value="AEJ19115.1"/>
    <property type="molecule type" value="Genomic_DNA"/>
</dbReference>
<dbReference type="PANTHER" id="PTHR47816:SF4">
    <property type="entry name" value="RIBOSOMAL RNA SMALL SUBUNIT METHYLTRANSFERASE C"/>
    <property type="match status" value="1"/>
</dbReference>
<dbReference type="InterPro" id="IPR007848">
    <property type="entry name" value="Small_mtfrase_dom"/>
</dbReference>
<protein>
    <submittedName>
        <fullName evidence="5">Methyltransferase small</fullName>
    </submittedName>
</protein>
<dbReference type="GO" id="GO:0008757">
    <property type="term" value="F:S-adenosylmethionine-dependent methyltransferase activity"/>
    <property type="evidence" value="ECO:0007669"/>
    <property type="project" value="InterPro"/>
</dbReference>
<dbReference type="Gene3D" id="3.40.50.150">
    <property type="entry name" value="Vaccinia Virus protein VP39"/>
    <property type="match status" value="1"/>
</dbReference>
<gene>
    <name evidence="5" type="ordered locus">Spica_0965</name>
</gene>
<organism evidence="5 6">
    <name type="scientific">Gracilinema caldarium (strain ATCC 51460 / DSM 7334 / H1)</name>
    <name type="common">Treponema caldarium</name>
    <dbReference type="NCBI Taxonomy" id="744872"/>
    <lineage>
        <taxon>Bacteria</taxon>
        <taxon>Pseudomonadati</taxon>
        <taxon>Spirochaetota</taxon>
        <taxon>Spirochaetia</taxon>
        <taxon>Spirochaetales</taxon>
        <taxon>Breznakiellaceae</taxon>
        <taxon>Gracilinema</taxon>
    </lineage>
</organism>
<keyword evidence="2" id="KW-0808">Transferase</keyword>
<keyword evidence="3" id="KW-0949">S-adenosyl-L-methionine</keyword>
<dbReference type="HOGENOM" id="CLU_739517_0_0_12"/>
<evidence type="ECO:0000256" key="2">
    <source>
        <dbReference type="ARBA" id="ARBA00022679"/>
    </source>
</evidence>
<dbReference type="STRING" id="744872.Spica_0965"/>
<dbReference type="AlphaFoldDB" id="F8F2K0"/>
<dbReference type="eggNOG" id="COG2813">
    <property type="taxonomic scope" value="Bacteria"/>
</dbReference>
<evidence type="ECO:0000259" key="4">
    <source>
        <dbReference type="Pfam" id="PF05175"/>
    </source>
</evidence>
<dbReference type="SUPFAM" id="SSF53335">
    <property type="entry name" value="S-adenosyl-L-methionine-dependent methyltransferases"/>
    <property type="match status" value="1"/>
</dbReference>
<dbReference type="Pfam" id="PF05175">
    <property type="entry name" value="MTS"/>
    <property type="match status" value="1"/>
</dbReference>
<dbReference type="InterPro" id="IPR029063">
    <property type="entry name" value="SAM-dependent_MTases_sf"/>
</dbReference>
<dbReference type="PANTHER" id="PTHR47816">
    <property type="entry name" value="RIBOSOMAL RNA SMALL SUBUNIT METHYLTRANSFERASE C"/>
    <property type="match status" value="1"/>
</dbReference>
<keyword evidence="1 5" id="KW-0489">Methyltransferase</keyword>
<accession>F8F2K0</accession>
<keyword evidence="6" id="KW-1185">Reference proteome</keyword>
<dbReference type="RefSeq" id="WP_013968426.1">
    <property type="nucleotide sequence ID" value="NC_015732.1"/>
</dbReference>
<evidence type="ECO:0000256" key="3">
    <source>
        <dbReference type="ARBA" id="ARBA00022691"/>
    </source>
</evidence>
<dbReference type="GO" id="GO:0032259">
    <property type="term" value="P:methylation"/>
    <property type="evidence" value="ECO:0007669"/>
    <property type="project" value="UniProtKB-KW"/>
</dbReference>
<dbReference type="Proteomes" id="UP000000503">
    <property type="component" value="Chromosome"/>
</dbReference>
<feature type="domain" description="Methyltransferase small" evidence="4">
    <location>
        <begin position="27"/>
        <end position="180"/>
    </location>
</feature>
<evidence type="ECO:0000313" key="6">
    <source>
        <dbReference type="Proteomes" id="UP000000503"/>
    </source>
</evidence>
<dbReference type="KEGG" id="scd:Spica_0965"/>
<sequence length="437" mass="49644">MTDPVCRVIQAYGSKTVPLRFKGVDISLHLSHGLFSSYDVDTGTRLLLRVLSHYIDEITSQSRTLPRRFLDAGSGTGVIGIALGTYFLKQGWRDFVIRAQDRDELAHQFTACNGMENSLGSPHLSAHTEALLYDEGPYDWIISNIPAKAGLPVLEYFVRRSLAILDTEGTVFMVIVEKLAETFKSWIIQAGAELIEETQGPEHRVFVYRRSAQGLHGAPYTQGERSFSWTPYIRHRDTYKLLDISYPLQSLHGVADFDTPHFLNQLMATLSAKMKNRLFDVLQQNTHSPVLFFEPDQGHFPLWFRNFFYQNYPGRTIQPVLAGRNILALEAAKQNLLPETKAMLVPAIDPDLSMEDLRIAVNGTFPLIFLFPEIVPQTDRWQAYWTGLEGLMETGSIFCIGTTATEADRFDRIKRTGFQRLGDIKRQGYRVLAYQKL</sequence>
<name>F8F2K0_GRAC1</name>
<evidence type="ECO:0000256" key="1">
    <source>
        <dbReference type="ARBA" id="ARBA00022603"/>
    </source>
</evidence>
<dbReference type="OrthoDB" id="29650at2"/>
<reference evidence="6" key="1">
    <citation type="journal article" date="2013" name="Stand. Genomic Sci.">
        <title>Genome sequence of the thermophilic fresh-water bacterium Spirochaeta caldaria type strain (H1(T)), reclassification of Spirochaeta caldaria, Spirochaeta stenostrepta, and Spirochaeta zuelzerae in the genus Treponema as Treponema caldaria comb. nov., Treponema stenostrepta comb. nov., and Treponema zuelzerae comb. nov., and emendation of the genus Treponema.</title>
        <authorList>
            <person name="Abt B."/>
            <person name="Goker M."/>
            <person name="Scheuner C."/>
            <person name="Han C."/>
            <person name="Lu M."/>
            <person name="Misra M."/>
            <person name="Lapidus A."/>
            <person name="Nolan M."/>
            <person name="Lucas S."/>
            <person name="Hammon N."/>
            <person name="Deshpande S."/>
            <person name="Cheng J.F."/>
            <person name="Tapia R."/>
            <person name="Goodwin L.A."/>
            <person name="Pitluck S."/>
            <person name="Liolios K."/>
            <person name="Pagani I."/>
            <person name="Ivanova N."/>
            <person name="Mavromatis K."/>
            <person name="Mikhailova N."/>
            <person name="Huntemann M."/>
            <person name="Pati A."/>
            <person name="Chen A."/>
            <person name="Palaniappan K."/>
            <person name="Land M."/>
            <person name="Hauser L."/>
            <person name="Jeffries C.D."/>
            <person name="Rohde M."/>
            <person name="Spring S."/>
            <person name="Gronow S."/>
            <person name="Detter J.C."/>
            <person name="Bristow J."/>
            <person name="Eisen J.A."/>
            <person name="Markowitz V."/>
            <person name="Hugenholtz P."/>
            <person name="Kyrpides N.C."/>
            <person name="Woyke T."/>
            <person name="Klenk H.P."/>
        </authorList>
    </citation>
    <scope>NUCLEOTIDE SEQUENCE</scope>
    <source>
        <strain evidence="6">ATCC 51460 / DSM 7334 / H1</strain>
    </source>
</reference>
<proteinExistence type="predicted"/>
<dbReference type="InterPro" id="IPR046977">
    <property type="entry name" value="RsmC/RlmG"/>
</dbReference>